<keyword evidence="1" id="KW-0812">Transmembrane</keyword>
<reference evidence="2 3" key="1">
    <citation type="journal article" date="2015" name="Genome Announc.">
        <title>Draft Genome Sequence of Burkholderia sp. Strain PML1(12), an Ectomycorrhizosphere-Inhabiting Bacterium with Effective Mineral-Weathering Ability.</title>
        <authorList>
            <person name="Uroz S."/>
            <person name="Oger P."/>
        </authorList>
    </citation>
    <scope>NUCLEOTIDE SEQUENCE [LARGE SCALE GENOMIC DNA]</scope>
    <source>
        <strain evidence="3">PML1(12)</strain>
    </source>
</reference>
<sequence>MTELETAVVVFLCLLAATALGVVVRPLLPEEHKARETVQLLELVVGMLVTFAALVLGLLTASAKTLFDTTNTDIRTYATALIQLDDSLREYGADADAPRQILRAYTAAAIASTWVQELPPVGDYYQKTLPPDRNANHLDSRVLGALLERAQRYTRELQPRDPFHQKVIEEALGRFDRLIQQRWKIVEEARGSISSPFDRILVFWLLVIFLCFGLITPRNALALVTIMLGALSIASAVFVILDLDTPFTGSIIVPSQPMRDALAYLNR</sequence>
<accession>A0A0J1CN34</accession>
<feature type="transmembrane region" description="Helical" evidence="1">
    <location>
        <begin position="221"/>
        <end position="241"/>
    </location>
</feature>
<comment type="caution">
    <text evidence="2">The sequence shown here is derived from an EMBL/GenBank/DDBJ whole genome shotgun (WGS) entry which is preliminary data.</text>
</comment>
<feature type="transmembrane region" description="Helical" evidence="1">
    <location>
        <begin position="37"/>
        <end position="59"/>
    </location>
</feature>
<dbReference type="OrthoDB" id="4711656at2"/>
<feature type="transmembrane region" description="Helical" evidence="1">
    <location>
        <begin position="197"/>
        <end position="215"/>
    </location>
</feature>
<dbReference type="InterPro" id="IPR025333">
    <property type="entry name" value="DUF4239"/>
</dbReference>
<dbReference type="EMBL" id="AEJF01000188">
    <property type="protein sequence ID" value="KLU22130.1"/>
    <property type="molecule type" value="Genomic_DNA"/>
</dbReference>
<dbReference type="Proteomes" id="UP000035963">
    <property type="component" value="Unassembled WGS sequence"/>
</dbReference>
<dbReference type="RefSeq" id="WP_047896261.1">
    <property type="nucleotide sequence ID" value="NZ_AEJF01000188.1"/>
</dbReference>
<evidence type="ECO:0008006" key="4">
    <source>
        <dbReference type="Google" id="ProtNLM"/>
    </source>
</evidence>
<proteinExistence type="predicted"/>
<keyword evidence="1" id="KW-0472">Membrane</keyword>
<gene>
    <name evidence="2" type="ORF">EOS_32250</name>
</gene>
<dbReference type="Pfam" id="PF14023">
    <property type="entry name" value="Bestrophin-like"/>
    <property type="match status" value="1"/>
</dbReference>
<evidence type="ECO:0000313" key="2">
    <source>
        <dbReference type="EMBL" id="KLU22130.1"/>
    </source>
</evidence>
<organism evidence="2 3">
    <name type="scientific">Caballeronia mineralivorans PML1(12)</name>
    <dbReference type="NCBI Taxonomy" id="908627"/>
    <lineage>
        <taxon>Bacteria</taxon>
        <taxon>Pseudomonadati</taxon>
        <taxon>Pseudomonadota</taxon>
        <taxon>Betaproteobacteria</taxon>
        <taxon>Burkholderiales</taxon>
        <taxon>Burkholderiaceae</taxon>
        <taxon>Caballeronia</taxon>
    </lineage>
</organism>
<name>A0A0J1CN34_9BURK</name>
<dbReference type="AlphaFoldDB" id="A0A0J1CN34"/>
<evidence type="ECO:0000313" key="3">
    <source>
        <dbReference type="Proteomes" id="UP000035963"/>
    </source>
</evidence>
<protein>
    <recommendedName>
        <fullName evidence="4">DUF4239 domain-containing protein</fullName>
    </recommendedName>
</protein>
<dbReference type="PATRIC" id="fig|908627.4.peg.7196"/>
<evidence type="ECO:0000256" key="1">
    <source>
        <dbReference type="SAM" id="Phobius"/>
    </source>
</evidence>
<keyword evidence="3" id="KW-1185">Reference proteome</keyword>
<keyword evidence="1" id="KW-1133">Transmembrane helix</keyword>